<accession>A0ACC1KJ10</accession>
<comment type="caution">
    <text evidence="1">The sequence shown here is derived from an EMBL/GenBank/DDBJ whole genome shotgun (WGS) entry which is preliminary data.</text>
</comment>
<sequence>MSSPSQFQQLPKKVLKSICKHVMPIIGDNTGPRPGIALLRTDWFDSLGSAWREVALEHYFEHFTLAFNSGSGKINSTHPVDDGFISIERECHTLTAVKICVAMNDLLSGKAAHMLAKSKYSPLVFPSVETMKIDINEFYKSGWTLDTASAARTQSLYQQLQVMFPEVKSIQLMKGSREAPDVETINCKFEQFVLGLFTRFNGVCATFELKGAMVGEWETEDIYSTVTELTLFKKFSFSGKYELVRKCAPTLKKLTMHDYTGQDVLSVFTEASGKPVEYPSLTTLNLARGNGPGNGSYVACPQLLLPRLAHLTIEGGHPFDNDVLYRSACKTLEYASIIVSPGQLDIHIQHCALLGPKYPNLQYVRMGYCAGHGMADKREPEAYWQYVYSLAQNLKGLTIPYLYGWNHALEKLLEGPAFESVRYINLEYQGADFYSVCSLIEKMPQLVRLCVEELEFESDYDYTCRSKLYNDFTSEWPMLSHQFKYCDVVRETNIEDLATFGMLLAVMCPRFTRFMSNSRSWKLVQEEIDAAILEEPFIEHAEKLRLLTYNGIPEGSETFAVKQVYW</sequence>
<dbReference type="Proteomes" id="UP001140066">
    <property type="component" value="Unassembled WGS sequence"/>
</dbReference>
<evidence type="ECO:0000313" key="1">
    <source>
        <dbReference type="EMBL" id="KAJ2790828.1"/>
    </source>
</evidence>
<reference evidence="1" key="1">
    <citation type="submission" date="2022-07" db="EMBL/GenBank/DDBJ databases">
        <title>Phylogenomic reconstructions and comparative analyses of Kickxellomycotina fungi.</title>
        <authorList>
            <person name="Reynolds N.K."/>
            <person name="Stajich J.E."/>
            <person name="Barry K."/>
            <person name="Grigoriev I.V."/>
            <person name="Crous P."/>
            <person name="Smith M.E."/>
        </authorList>
    </citation>
    <scope>NUCLEOTIDE SEQUENCE</scope>
    <source>
        <strain evidence="1">BCRC 34191</strain>
    </source>
</reference>
<dbReference type="EMBL" id="JANBUK010000252">
    <property type="protein sequence ID" value="KAJ2790828.1"/>
    <property type="molecule type" value="Genomic_DNA"/>
</dbReference>
<protein>
    <submittedName>
        <fullName evidence="1">Uncharacterized protein</fullName>
    </submittedName>
</protein>
<name>A0ACC1KJ10_9FUNG</name>
<keyword evidence="2" id="KW-1185">Reference proteome</keyword>
<gene>
    <name evidence="1" type="ORF">GGI18_001553</name>
</gene>
<evidence type="ECO:0000313" key="2">
    <source>
        <dbReference type="Proteomes" id="UP001140066"/>
    </source>
</evidence>
<proteinExistence type="predicted"/>
<organism evidence="1 2">
    <name type="scientific">Coemansia linderi</name>
    <dbReference type="NCBI Taxonomy" id="2663919"/>
    <lineage>
        <taxon>Eukaryota</taxon>
        <taxon>Fungi</taxon>
        <taxon>Fungi incertae sedis</taxon>
        <taxon>Zoopagomycota</taxon>
        <taxon>Kickxellomycotina</taxon>
        <taxon>Kickxellomycetes</taxon>
        <taxon>Kickxellales</taxon>
        <taxon>Kickxellaceae</taxon>
        <taxon>Coemansia</taxon>
    </lineage>
</organism>